<sequence length="1495" mass="159166">MMIVMMAVTEEEMMTGMVMGGNENGALEMMTVLVGMGTHMAVMEIAIAEIRMNALAEMVTGMMITGAEVEALMTTSMAQEVGALIERGTVLMKTMATIHLEEVAPELMIILKMEGNYSAPVLKLRIPGKRLERKFSEQNLGAPPTYEEAVGDGRSPVHRERDGETSAASAPTSASLSASPNQAIPAPGLDFVLTLQPFGDPFGDGPFRALPSADGAPSHYQNITPTSSFHPSTNQPQSVAEVDTVNHGDTYPGMTFNPSLNPNAQFSPQEFPTSDQTTDILADILPPSGPLPPVAPQTGFTAQADQSAAMTGFLAQAGQSATHSGFPPQSQNVYSAQPSQPHAVFVAQTSQPASMTGFPAQDGFPGQISSASHTGFTSPNPHPAQPGANFYGTFLQQQGRPASSTPHLASQTITGPTSQYNTPNFLPQTSPAAPIVSQMAPQIPGGPSALHNNDALGNFLPQAQPTSTMTSQPPLTPSTGSLAIVPQPGKDKFETKSTVWADTLSRGLVNLNISGSKINPLSDIGIDFDAINRKEKRMEKPTNTPVISTITMGKAMGSGSGMGRAGAVALRPPPNPMITVILVVVTLYTVWDDLSRVPLQSLFRKREVNKKVLKVPGIEQKSLCDSEHLHNVFYIYLPKQHTESKSLLFDFQSVLDATSNEPWGPHGTLLAEIALATKNYHEYQMIMSVIWKRINDTGKNWRHVYKGLTVLEYLVAHGSERVIDEIREHAYQISTLSDFQYIDSTGKDQGSNVRKKSQSLVVLVNDKERLQELRQKAAANRDKFRNVSMGGMHRPNTGGYDDDRYDGRYGRGDDDRNGYGREREWGSRDDDRSGRYGDAYGRDGDRYSRDSDERSGRDGYRDDDYRGRSRSIDDYQYGSRSRSSDRERDRAYEDDGHYSSRGSGARADDHSQDGGIPGKRLERKFSEQNLGAPPTYEEAVGDGRSPVHRERDGETSAASAPTSASLSASPNQAIPAPGMPAAPAPAPAPPPPPPPAPAYAPAPAPAFANKEVDGFDEFDPRGSFSAVPVTSNSDEMDLLGSLSESFSNPLAITLVTPATTDSEVNAATDFSSGPTNLAASTPFGDPFGDGPFRALPSADGAPSHYQNITPTSSFHPSTNQPQSVAEVDTVNHGDTYPGMTFNPSLNPNAQFSPQEFPTSDQTTDILADILPPSGPLPPVAPQTGFTAQADQSAAMTGFLAQAGQSATHSGFPPQSQNVYSAQPSQPHAVFVAQTSQPASMTGFPAQDGFPGQISSASHTGFTSPNPHPAQPGANFYGTFLQQQGRPASSTPHLASQTITGPTSQYNTPNFLPQTSPAAPIVSQMAPQIPGGPSALHNNDALGNFLPQAQPTSTMTSQPPLTPSTGSLAIVPQPGKDKFETKSTVWADTLSRGLVNLNISGSKINPLSDIGIDFDAINRKEKRMEKPTNTPVISTITMGKAMGSGSGMGRAGAVALRPPPNPMVGSGMGMGMGMGGGSWCRHGGGYVPQQPYGGGY</sequence>
<feature type="compositionally biased region" description="Low complexity" evidence="6">
    <location>
        <begin position="165"/>
        <end position="180"/>
    </location>
</feature>
<feature type="compositionally biased region" description="Basic and acidic residues" evidence="6">
    <location>
        <begin position="945"/>
        <end position="954"/>
    </location>
</feature>
<feature type="region of interest" description="Disordered" evidence="6">
    <location>
        <begin position="354"/>
        <end position="422"/>
    </location>
</feature>
<dbReference type="OrthoDB" id="4033880at2759"/>
<feature type="region of interest" description="Disordered" evidence="6">
    <location>
        <begin position="1282"/>
        <end position="1305"/>
    </location>
</feature>
<dbReference type="GO" id="GO:0005794">
    <property type="term" value="C:Golgi apparatus"/>
    <property type="evidence" value="ECO:0007669"/>
    <property type="project" value="UniProtKB-SubCell"/>
</dbReference>
<evidence type="ECO:0000256" key="1">
    <source>
        <dbReference type="ARBA" id="ARBA00004132"/>
    </source>
</evidence>
<dbReference type="GO" id="GO:0030125">
    <property type="term" value="C:clathrin vesicle coat"/>
    <property type="evidence" value="ECO:0007669"/>
    <property type="project" value="TreeGrafter"/>
</dbReference>
<dbReference type="GO" id="GO:0006897">
    <property type="term" value="P:endocytosis"/>
    <property type="evidence" value="ECO:0007669"/>
    <property type="project" value="TreeGrafter"/>
</dbReference>
<dbReference type="Proteomes" id="UP000585474">
    <property type="component" value="Unassembled WGS sequence"/>
</dbReference>
<keyword evidence="9" id="KW-1185">Reference proteome</keyword>
<gene>
    <name evidence="8" type="ORF">Acr_01g0013820</name>
</gene>
<dbReference type="GO" id="GO:0005543">
    <property type="term" value="F:phospholipid binding"/>
    <property type="evidence" value="ECO:0007669"/>
    <property type="project" value="TreeGrafter"/>
</dbReference>
<reference evidence="8 9" key="1">
    <citation type="submission" date="2019-07" db="EMBL/GenBank/DDBJ databases">
        <title>De Novo Assembly of kiwifruit Actinidia rufa.</title>
        <authorList>
            <person name="Sugita-Konishi S."/>
            <person name="Sato K."/>
            <person name="Mori E."/>
            <person name="Abe Y."/>
            <person name="Kisaki G."/>
            <person name="Hamano K."/>
            <person name="Suezawa K."/>
            <person name="Otani M."/>
            <person name="Fukuda T."/>
            <person name="Manabe T."/>
            <person name="Gomi K."/>
            <person name="Tabuchi M."/>
            <person name="Akimitsu K."/>
            <person name="Kataoka I."/>
        </authorList>
    </citation>
    <scope>NUCLEOTIDE SEQUENCE [LARGE SCALE GENOMIC DNA]</scope>
    <source>
        <strain evidence="9">cv. Fuchu</strain>
    </source>
</reference>
<protein>
    <submittedName>
        <fullName evidence="8">ENTH/VHS family protein</fullName>
    </submittedName>
</protein>
<dbReference type="FunFam" id="1.25.40.90:FF:000006">
    <property type="entry name" value="Clathrin interactor 1"/>
    <property type="match status" value="1"/>
</dbReference>
<keyword evidence="5" id="KW-0968">Cytoplasmic vesicle</keyword>
<evidence type="ECO:0000256" key="4">
    <source>
        <dbReference type="ARBA" id="ARBA00023034"/>
    </source>
</evidence>
<dbReference type="CDD" id="cd03571">
    <property type="entry name" value="ENTH"/>
    <property type="match status" value="1"/>
</dbReference>
<feature type="compositionally biased region" description="Polar residues" evidence="6">
    <location>
        <begin position="256"/>
        <end position="275"/>
    </location>
</feature>
<name>A0A7J0E4Z6_9ERIC</name>
<feature type="compositionally biased region" description="Polar residues" evidence="6">
    <location>
        <begin position="394"/>
        <end position="422"/>
    </location>
</feature>
<feature type="region of interest" description="Disordered" evidence="6">
    <location>
        <begin position="319"/>
        <end position="338"/>
    </location>
</feature>
<feature type="compositionally biased region" description="Basic and acidic residues" evidence="6">
    <location>
        <begin position="776"/>
        <end position="785"/>
    </location>
</feature>
<evidence type="ECO:0000256" key="2">
    <source>
        <dbReference type="ARBA" id="ARBA00004555"/>
    </source>
</evidence>
<dbReference type="GO" id="GO:0005886">
    <property type="term" value="C:plasma membrane"/>
    <property type="evidence" value="ECO:0007669"/>
    <property type="project" value="TreeGrafter"/>
</dbReference>
<evidence type="ECO:0000313" key="9">
    <source>
        <dbReference type="Proteomes" id="UP000585474"/>
    </source>
</evidence>
<comment type="caution">
    <text evidence="8">The sequence shown here is derived from an EMBL/GenBank/DDBJ whole genome shotgun (WGS) entry which is preliminary data.</text>
</comment>
<comment type="subcellular location">
    <subcellularLocation>
        <location evidence="1">Cytoplasmic vesicle</location>
        <location evidence="1">Clathrin-coated vesicle</location>
    </subcellularLocation>
    <subcellularLocation>
        <location evidence="2">Golgi apparatus</location>
    </subcellularLocation>
</comment>
<dbReference type="GO" id="GO:0030276">
    <property type="term" value="F:clathrin binding"/>
    <property type="evidence" value="ECO:0007669"/>
    <property type="project" value="TreeGrafter"/>
</dbReference>
<feature type="region of interest" description="Disordered" evidence="6">
    <location>
        <begin position="135"/>
        <end position="181"/>
    </location>
</feature>
<dbReference type="EMBL" id="BJWL01000001">
    <property type="protein sequence ID" value="GFY81573.1"/>
    <property type="molecule type" value="Genomic_DNA"/>
</dbReference>
<dbReference type="Pfam" id="PF01417">
    <property type="entry name" value="ENTH"/>
    <property type="match status" value="1"/>
</dbReference>
<feature type="compositionally biased region" description="Low complexity" evidence="6">
    <location>
        <begin position="955"/>
        <end position="976"/>
    </location>
</feature>
<dbReference type="PANTHER" id="PTHR12276">
    <property type="entry name" value="EPSIN/ENT-RELATED"/>
    <property type="match status" value="1"/>
</dbReference>
<feature type="compositionally biased region" description="Basic and acidic residues" evidence="6">
    <location>
        <begin position="882"/>
        <end position="898"/>
    </location>
</feature>
<feature type="region of interest" description="Disordered" evidence="6">
    <location>
        <begin position="776"/>
        <end position="1019"/>
    </location>
</feature>
<feature type="compositionally biased region" description="Pro residues" evidence="6">
    <location>
        <begin position="977"/>
        <end position="1004"/>
    </location>
</feature>
<dbReference type="SMART" id="SM00273">
    <property type="entry name" value="ENTH"/>
    <property type="match status" value="1"/>
</dbReference>
<dbReference type="Gene3D" id="1.25.40.90">
    <property type="match status" value="1"/>
</dbReference>
<comment type="similarity">
    <text evidence="3">Belongs to the epsin family.</text>
</comment>
<feature type="compositionally biased region" description="Polar residues" evidence="6">
    <location>
        <begin position="367"/>
        <end position="379"/>
    </location>
</feature>
<dbReference type="InterPro" id="IPR008942">
    <property type="entry name" value="ENTH_VHS"/>
</dbReference>
<dbReference type="InterPro" id="IPR013809">
    <property type="entry name" value="ENTH"/>
</dbReference>
<accession>A0A7J0E4Z6</accession>
<organism evidence="8 9">
    <name type="scientific">Actinidia rufa</name>
    <dbReference type="NCBI Taxonomy" id="165716"/>
    <lineage>
        <taxon>Eukaryota</taxon>
        <taxon>Viridiplantae</taxon>
        <taxon>Streptophyta</taxon>
        <taxon>Embryophyta</taxon>
        <taxon>Tracheophyta</taxon>
        <taxon>Spermatophyta</taxon>
        <taxon>Magnoliopsida</taxon>
        <taxon>eudicotyledons</taxon>
        <taxon>Gunneridae</taxon>
        <taxon>Pentapetalae</taxon>
        <taxon>asterids</taxon>
        <taxon>Ericales</taxon>
        <taxon>Actinidiaceae</taxon>
        <taxon>Actinidia</taxon>
    </lineage>
</organism>
<feature type="compositionally biased region" description="Polar residues" evidence="6">
    <location>
        <begin position="219"/>
        <end position="238"/>
    </location>
</feature>
<feature type="compositionally biased region" description="Polar residues" evidence="6">
    <location>
        <begin position="1104"/>
        <end position="1121"/>
    </location>
</feature>
<dbReference type="GO" id="GO:0005768">
    <property type="term" value="C:endosome"/>
    <property type="evidence" value="ECO:0007669"/>
    <property type="project" value="TreeGrafter"/>
</dbReference>
<keyword evidence="4" id="KW-0333">Golgi apparatus</keyword>
<proteinExistence type="inferred from homology"/>
<feature type="compositionally biased region" description="Basic and acidic residues" evidence="6">
    <location>
        <begin position="801"/>
        <end position="873"/>
    </location>
</feature>
<dbReference type="PANTHER" id="PTHR12276:SF91">
    <property type="entry name" value="CLATHRIN INTERACTOR EPSIN 2-RELATED"/>
    <property type="match status" value="1"/>
</dbReference>
<evidence type="ECO:0000259" key="7">
    <source>
        <dbReference type="PROSITE" id="PS50942"/>
    </source>
</evidence>
<evidence type="ECO:0000313" key="8">
    <source>
        <dbReference type="EMBL" id="GFY81573.1"/>
    </source>
</evidence>
<feature type="region of interest" description="Disordered" evidence="6">
    <location>
        <begin position="1095"/>
        <end position="1121"/>
    </location>
</feature>
<evidence type="ECO:0000256" key="5">
    <source>
        <dbReference type="ARBA" id="ARBA00023329"/>
    </source>
</evidence>
<feature type="compositionally biased region" description="Basic and acidic residues" evidence="6">
    <location>
        <begin position="155"/>
        <end position="164"/>
    </location>
</feature>
<feature type="region of interest" description="Disordered" evidence="6">
    <location>
        <begin position="204"/>
        <end position="275"/>
    </location>
</feature>
<feature type="domain" description="ENTH" evidence="7">
    <location>
        <begin position="642"/>
        <end position="774"/>
    </location>
</feature>
<evidence type="ECO:0000256" key="3">
    <source>
        <dbReference type="ARBA" id="ARBA00010130"/>
    </source>
</evidence>
<dbReference type="SUPFAM" id="SSF48464">
    <property type="entry name" value="ENTH/VHS domain"/>
    <property type="match status" value="1"/>
</dbReference>
<evidence type="ECO:0000256" key="6">
    <source>
        <dbReference type="SAM" id="MobiDB-lite"/>
    </source>
</evidence>
<dbReference type="PROSITE" id="PS50942">
    <property type="entry name" value="ENTH"/>
    <property type="match status" value="1"/>
</dbReference>